<dbReference type="Proteomes" id="UP000229526">
    <property type="component" value="Unassembled WGS sequence"/>
</dbReference>
<proteinExistence type="predicted"/>
<protein>
    <recommendedName>
        <fullName evidence="1">Transcription regulator TrmB N-terminal domain-containing protein</fullName>
    </recommendedName>
</protein>
<dbReference type="InterPro" id="IPR051797">
    <property type="entry name" value="TrmB-like"/>
</dbReference>
<reference evidence="3" key="1">
    <citation type="submission" date="2017-09" db="EMBL/GenBank/DDBJ databases">
        <title>Depth-based differentiation of microbial function through sediment-hosted aquifers and enrichment of novel symbionts in the deep terrestrial subsurface.</title>
        <authorList>
            <person name="Probst A.J."/>
            <person name="Ladd B."/>
            <person name="Jarett J.K."/>
            <person name="Geller-Mcgrath D.E."/>
            <person name="Sieber C.M.K."/>
            <person name="Emerson J.B."/>
            <person name="Anantharaman K."/>
            <person name="Thomas B.C."/>
            <person name="Malmstrom R."/>
            <person name="Stieglmeier M."/>
            <person name="Klingl A."/>
            <person name="Woyke T."/>
            <person name="Ryan C.M."/>
            <person name="Banfield J.F."/>
        </authorList>
    </citation>
    <scope>NUCLEOTIDE SEQUENCE [LARGE SCALE GENOMIC DNA]</scope>
</reference>
<dbReference type="PANTHER" id="PTHR34293">
    <property type="entry name" value="HTH-TYPE TRANSCRIPTIONAL REGULATOR TRMBL2"/>
    <property type="match status" value="1"/>
</dbReference>
<evidence type="ECO:0000313" key="3">
    <source>
        <dbReference type="Proteomes" id="UP000229526"/>
    </source>
</evidence>
<dbReference type="InterPro" id="IPR036388">
    <property type="entry name" value="WH-like_DNA-bd_sf"/>
</dbReference>
<gene>
    <name evidence="2" type="ORF">COU11_03465</name>
</gene>
<accession>A0A2H0UMI3</accession>
<dbReference type="SUPFAM" id="SSF46785">
    <property type="entry name" value="Winged helix' DNA-binding domain"/>
    <property type="match status" value="1"/>
</dbReference>
<dbReference type="InterPro" id="IPR036390">
    <property type="entry name" value="WH_DNA-bd_sf"/>
</dbReference>
<dbReference type="AlphaFoldDB" id="A0A2H0UMI3"/>
<dbReference type="PANTHER" id="PTHR34293:SF1">
    <property type="entry name" value="HTH-TYPE TRANSCRIPTIONAL REGULATOR TRMBL2"/>
    <property type="match status" value="1"/>
</dbReference>
<dbReference type="Gene3D" id="1.10.10.10">
    <property type="entry name" value="Winged helix-like DNA-binding domain superfamily/Winged helix DNA-binding domain"/>
    <property type="match status" value="1"/>
</dbReference>
<dbReference type="Pfam" id="PF01978">
    <property type="entry name" value="TrmB"/>
    <property type="match status" value="1"/>
</dbReference>
<organism evidence="2 3">
    <name type="scientific">Candidatus Harrisonbacteria bacterium CG10_big_fil_rev_8_21_14_0_10_49_15</name>
    <dbReference type="NCBI Taxonomy" id="1974587"/>
    <lineage>
        <taxon>Bacteria</taxon>
        <taxon>Candidatus Harrisoniibacteriota</taxon>
    </lineage>
</organism>
<comment type="caution">
    <text evidence="2">The sequence shown here is derived from an EMBL/GenBank/DDBJ whole genome shotgun (WGS) entry which is preliminary data.</text>
</comment>
<evidence type="ECO:0000313" key="2">
    <source>
        <dbReference type="EMBL" id="PIR86886.1"/>
    </source>
</evidence>
<dbReference type="EMBL" id="PFBD01000023">
    <property type="protein sequence ID" value="PIR86886.1"/>
    <property type="molecule type" value="Genomic_DNA"/>
</dbReference>
<dbReference type="InterPro" id="IPR002831">
    <property type="entry name" value="Tscrpt_reg_TrmB_N"/>
</dbReference>
<sequence>MKKSYNISELKQFLTDFGLTKKQAAVYLASLQLGPVSIQAIAKAAKTQRTNLYDAVEELIERGLMAIVPFGKRNHYQAQDPTALKSLLHEKERALKDTLPQFASLYDAGETKPHIRYYPGLEGYKQAYEDSLTTTDKKLIGIFSTQSMWEVIGRQAADDMVTRRIKKCIALRVIRSKVGEPNRIYPSSLGDLREMRWAPSGMEFPITTYVYDNKVMILSSKRETFGLIIESADIAAAHRHYFSALWQLSTPDRPDFCLPQFQN</sequence>
<feature type="domain" description="Transcription regulator TrmB N-terminal" evidence="1">
    <location>
        <begin position="14"/>
        <end position="81"/>
    </location>
</feature>
<name>A0A2H0UMI3_9BACT</name>
<evidence type="ECO:0000259" key="1">
    <source>
        <dbReference type="Pfam" id="PF01978"/>
    </source>
</evidence>